<dbReference type="AlphaFoldDB" id="A0A1G2PEK1"/>
<keyword evidence="1" id="KW-1133">Transmembrane helix</keyword>
<keyword evidence="1" id="KW-0472">Membrane</keyword>
<feature type="transmembrane region" description="Helical" evidence="1">
    <location>
        <begin position="78"/>
        <end position="100"/>
    </location>
</feature>
<feature type="transmembrane region" description="Helical" evidence="1">
    <location>
        <begin position="14"/>
        <end position="33"/>
    </location>
</feature>
<keyword evidence="1" id="KW-0812">Transmembrane</keyword>
<reference evidence="2 3" key="1">
    <citation type="journal article" date="2016" name="Nat. Commun.">
        <title>Thousands of microbial genomes shed light on interconnected biogeochemical processes in an aquifer system.</title>
        <authorList>
            <person name="Anantharaman K."/>
            <person name="Brown C.T."/>
            <person name="Hug L.A."/>
            <person name="Sharon I."/>
            <person name="Castelle C.J."/>
            <person name="Probst A.J."/>
            <person name="Thomas B.C."/>
            <person name="Singh A."/>
            <person name="Wilkins M.J."/>
            <person name="Karaoz U."/>
            <person name="Brodie E.L."/>
            <person name="Williams K.H."/>
            <person name="Hubbard S.S."/>
            <person name="Banfield J.F."/>
        </authorList>
    </citation>
    <scope>NUCLEOTIDE SEQUENCE [LARGE SCALE GENOMIC DNA]</scope>
</reference>
<gene>
    <name evidence="2" type="ORF">A2828_02475</name>
</gene>
<evidence type="ECO:0000313" key="2">
    <source>
        <dbReference type="EMBL" id="OHA46737.1"/>
    </source>
</evidence>
<comment type="caution">
    <text evidence="2">The sequence shown here is derived from an EMBL/GenBank/DDBJ whole genome shotgun (WGS) entry which is preliminary data.</text>
</comment>
<evidence type="ECO:0000313" key="3">
    <source>
        <dbReference type="Proteomes" id="UP000178869"/>
    </source>
</evidence>
<sequence length="189" mass="20988">MDMVQYKKKLQRDVFILLLSVVVAVLLVVSGSIHSISDNLGEWGLIGVFLAGMGFSSAFFAAPATIFIFAFAQNPFPFWLVAIVAAIGAMLGDLLIFRFLRDGLADDFRYLVEQAGKNERMRHIFRSQLFYWFGSFIAALVIASPLPDEIGLAMFGVLRFDTKRFLPISFALNFLGILVITLLAQIPGN</sequence>
<feature type="transmembrane region" description="Helical" evidence="1">
    <location>
        <begin position="129"/>
        <end position="146"/>
    </location>
</feature>
<organism evidence="2 3">
    <name type="scientific">Candidatus Terrybacteria bacterium RIFCSPHIGHO2_01_FULL_43_35</name>
    <dbReference type="NCBI Taxonomy" id="1802361"/>
    <lineage>
        <taxon>Bacteria</taxon>
        <taxon>Candidatus Terryibacteriota</taxon>
    </lineage>
</organism>
<feature type="transmembrane region" description="Helical" evidence="1">
    <location>
        <begin position="166"/>
        <end position="186"/>
    </location>
</feature>
<accession>A0A1G2PEK1</accession>
<dbReference type="Proteomes" id="UP000178869">
    <property type="component" value="Unassembled WGS sequence"/>
</dbReference>
<evidence type="ECO:0000256" key="1">
    <source>
        <dbReference type="SAM" id="Phobius"/>
    </source>
</evidence>
<dbReference type="EMBL" id="MHSR01000013">
    <property type="protein sequence ID" value="OHA46737.1"/>
    <property type="molecule type" value="Genomic_DNA"/>
</dbReference>
<name>A0A1G2PEK1_9BACT</name>
<feature type="transmembrane region" description="Helical" evidence="1">
    <location>
        <begin position="45"/>
        <end position="72"/>
    </location>
</feature>
<proteinExistence type="predicted"/>
<protein>
    <submittedName>
        <fullName evidence="2">Uncharacterized protein</fullName>
    </submittedName>
</protein>